<evidence type="ECO:0000313" key="5">
    <source>
        <dbReference type="Proteomes" id="UP000553957"/>
    </source>
</evidence>
<dbReference type="Proteomes" id="UP000553957">
    <property type="component" value="Unassembled WGS sequence"/>
</dbReference>
<evidence type="ECO:0000313" key="3">
    <source>
        <dbReference type="EMBL" id="NOL44936.1"/>
    </source>
</evidence>
<feature type="transmembrane region" description="Helical" evidence="1">
    <location>
        <begin position="104"/>
        <end position="123"/>
    </location>
</feature>
<keyword evidence="1" id="KW-1133">Transmembrane helix</keyword>
<dbReference type="Proteomes" id="UP000534306">
    <property type="component" value="Unassembled WGS sequence"/>
</dbReference>
<reference evidence="2 5" key="2">
    <citation type="submission" date="2020-08" db="EMBL/GenBank/DDBJ databases">
        <title>Sequencing the genomes of 1000 actinobacteria strains.</title>
        <authorList>
            <person name="Klenk H.-P."/>
        </authorList>
    </citation>
    <scope>NUCLEOTIDE SEQUENCE [LARGE SCALE GENOMIC DNA]</scope>
    <source>
        <strain evidence="2 5">DSM 15626</strain>
    </source>
</reference>
<dbReference type="RefSeq" id="WP_171678195.1">
    <property type="nucleotide sequence ID" value="NZ_BAAAGT010000001.1"/>
</dbReference>
<dbReference type="EMBL" id="JACHKF010000001">
    <property type="protein sequence ID" value="MBB6565930.1"/>
    <property type="molecule type" value="Genomic_DNA"/>
</dbReference>
<feature type="transmembrane region" description="Helical" evidence="1">
    <location>
        <begin position="77"/>
        <end position="98"/>
    </location>
</feature>
<reference evidence="3 4" key="1">
    <citation type="submission" date="2020-05" db="EMBL/GenBank/DDBJ databases">
        <title>Genome sequence of Kribbella sandramycini ATCC 39419.</title>
        <authorList>
            <person name="Maclea K.S."/>
            <person name="Fair J.L."/>
        </authorList>
    </citation>
    <scope>NUCLEOTIDE SEQUENCE [LARGE SCALE GENOMIC DNA]</scope>
    <source>
        <strain evidence="3 4">ATCC 39419</strain>
    </source>
</reference>
<evidence type="ECO:0000313" key="4">
    <source>
        <dbReference type="Proteomes" id="UP000534306"/>
    </source>
</evidence>
<proteinExistence type="predicted"/>
<evidence type="ECO:0000256" key="1">
    <source>
        <dbReference type="SAM" id="Phobius"/>
    </source>
</evidence>
<dbReference type="AlphaFoldDB" id="A0A7Y4L7V8"/>
<accession>A0A7Y4L7V8</accession>
<sequence length="127" mass="13625">MSQFNNLVERSFEPPSAARRAFELIVPLALTIRAVAEPTLEYILSAIFVAALCVPLAVAPARLRVALDGFQRKHRVLANLGAAVFVAGCIFILARFALDRPASALIAAVALALALAAPLVNHLRSRR</sequence>
<keyword evidence="4" id="KW-1185">Reference proteome</keyword>
<protein>
    <submittedName>
        <fullName evidence="3">Uncharacterized protein</fullName>
    </submittedName>
</protein>
<name>A0A7Y4L7V8_9ACTN</name>
<evidence type="ECO:0000313" key="2">
    <source>
        <dbReference type="EMBL" id="MBB6565930.1"/>
    </source>
</evidence>
<organism evidence="3 4">
    <name type="scientific">Kribbella sandramycini</name>
    <dbReference type="NCBI Taxonomy" id="60450"/>
    <lineage>
        <taxon>Bacteria</taxon>
        <taxon>Bacillati</taxon>
        <taxon>Actinomycetota</taxon>
        <taxon>Actinomycetes</taxon>
        <taxon>Propionibacteriales</taxon>
        <taxon>Kribbellaceae</taxon>
        <taxon>Kribbella</taxon>
    </lineage>
</organism>
<feature type="transmembrane region" description="Helical" evidence="1">
    <location>
        <begin position="42"/>
        <end position="65"/>
    </location>
</feature>
<gene>
    <name evidence="2" type="ORF">HNR71_001567</name>
    <name evidence="3" type="ORF">HPO96_32260</name>
</gene>
<dbReference type="EMBL" id="JABJRC010000010">
    <property type="protein sequence ID" value="NOL44936.1"/>
    <property type="molecule type" value="Genomic_DNA"/>
</dbReference>
<comment type="caution">
    <text evidence="3">The sequence shown here is derived from an EMBL/GenBank/DDBJ whole genome shotgun (WGS) entry which is preliminary data.</text>
</comment>
<keyword evidence="1" id="KW-0812">Transmembrane</keyword>
<keyword evidence="1" id="KW-0472">Membrane</keyword>